<feature type="transmembrane region" description="Helical" evidence="2">
    <location>
        <begin position="573"/>
        <end position="593"/>
    </location>
</feature>
<feature type="transmembrane region" description="Helical" evidence="2">
    <location>
        <begin position="488"/>
        <end position="505"/>
    </location>
</feature>
<feature type="domain" description="PGG" evidence="4">
    <location>
        <begin position="164"/>
        <end position="276"/>
    </location>
</feature>
<dbReference type="Pfam" id="PF13962">
    <property type="entry name" value="PGG"/>
    <property type="match status" value="4"/>
</dbReference>
<keyword evidence="2" id="KW-1133">Transmembrane helix</keyword>
<feature type="transmembrane region" description="Helical" evidence="2">
    <location>
        <begin position="435"/>
        <end position="457"/>
    </location>
</feature>
<dbReference type="InterPro" id="IPR026961">
    <property type="entry name" value="PGG_dom"/>
</dbReference>
<evidence type="ECO:0000259" key="4">
    <source>
        <dbReference type="Pfam" id="PF13962"/>
    </source>
</evidence>
<feature type="compositionally biased region" description="Polar residues" evidence="1">
    <location>
        <begin position="145"/>
        <end position="158"/>
    </location>
</feature>
<feature type="transmembrane region" description="Helical" evidence="2">
    <location>
        <begin position="106"/>
        <end position="123"/>
    </location>
</feature>
<comment type="caution">
    <text evidence="5">The sequence shown here is derived from an EMBL/GenBank/DDBJ whole genome shotgun (WGS) entry which is preliminary data.</text>
</comment>
<keyword evidence="2" id="KW-0812">Transmembrane</keyword>
<feature type="domain" description="PGG" evidence="4">
    <location>
        <begin position="1"/>
        <end position="102"/>
    </location>
</feature>
<dbReference type="EMBL" id="JACEFO010000186">
    <property type="protein sequence ID" value="KAF8779130.1"/>
    <property type="molecule type" value="Genomic_DNA"/>
</dbReference>
<keyword evidence="6" id="KW-1185">Reference proteome</keyword>
<dbReference type="Proteomes" id="UP000636709">
    <property type="component" value="Unassembled WGS sequence"/>
</dbReference>
<evidence type="ECO:0000313" key="5">
    <source>
        <dbReference type="EMBL" id="KAF8779130.1"/>
    </source>
</evidence>
<keyword evidence="3" id="KW-0732">Signal</keyword>
<feature type="transmembrane region" description="Helical" evidence="2">
    <location>
        <begin position="374"/>
        <end position="394"/>
    </location>
</feature>
<gene>
    <name evidence="5" type="ORF">HU200_002803</name>
</gene>
<feature type="signal peptide" evidence="3">
    <location>
        <begin position="1"/>
        <end position="15"/>
    </location>
</feature>
<evidence type="ECO:0000313" key="6">
    <source>
        <dbReference type="Proteomes" id="UP000636709"/>
    </source>
</evidence>
<feature type="transmembrane region" description="Helical" evidence="2">
    <location>
        <begin position="406"/>
        <end position="423"/>
    </location>
</feature>
<evidence type="ECO:0000256" key="2">
    <source>
        <dbReference type="SAM" id="Phobius"/>
    </source>
</evidence>
<feature type="domain" description="PGG" evidence="4">
    <location>
        <begin position="484"/>
        <end position="598"/>
    </location>
</feature>
<keyword evidence="2" id="KW-0472">Membrane</keyword>
<feature type="transmembrane region" description="Helical" evidence="2">
    <location>
        <begin position="220"/>
        <end position="243"/>
    </location>
</feature>
<feature type="domain" description="PGG" evidence="4">
    <location>
        <begin position="317"/>
        <end position="429"/>
    </location>
</feature>
<dbReference type="GO" id="GO:0016020">
    <property type="term" value="C:membrane"/>
    <property type="evidence" value="ECO:0007669"/>
    <property type="project" value="TreeGrafter"/>
</dbReference>
<name>A0A835FYH8_9POAL</name>
<dbReference type="AlphaFoldDB" id="A0A835FYH8"/>
<feature type="transmembrane region" description="Helical" evidence="2">
    <location>
        <begin position="536"/>
        <end position="557"/>
    </location>
</feature>
<proteinExistence type="predicted"/>
<feature type="transmembrane region" description="Helical" evidence="2">
    <location>
        <begin position="325"/>
        <end position="341"/>
    </location>
</feature>
<organism evidence="5 6">
    <name type="scientific">Digitaria exilis</name>
    <dbReference type="NCBI Taxonomy" id="1010633"/>
    <lineage>
        <taxon>Eukaryota</taxon>
        <taxon>Viridiplantae</taxon>
        <taxon>Streptophyta</taxon>
        <taxon>Embryophyta</taxon>
        <taxon>Tracheophyta</taxon>
        <taxon>Spermatophyta</taxon>
        <taxon>Magnoliopsida</taxon>
        <taxon>Liliopsida</taxon>
        <taxon>Poales</taxon>
        <taxon>Poaceae</taxon>
        <taxon>PACMAD clade</taxon>
        <taxon>Panicoideae</taxon>
        <taxon>Panicodae</taxon>
        <taxon>Paniceae</taxon>
        <taxon>Anthephorinae</taxon>
        <taxon>Digitaria</taxon>
    </lineage>
</organism>
<dbReference type="PANTHER" id="PTHR24177:SF432">
    <property type="entry name" value="OS06G0286146 PROTEIN"/>
    <property type="match status" value="1"/>
</dbReference>
<dbReference type="OrthoDB" id="650860at2759"/>
<accession>A0A835FYH8</accession>
<feature type="transmembrane region" description="Helical" evidence="2">
    <location>
        <begin position="605"/>
        <end position="626"/>
    </location>
</feature>
<reference evidence="5" key="1">
    <citation type="submission" date="2020-07" db="EMBL/GenBank/DDBJ databases">
        <title>Genome sequence and genetic diversity analysis of an under-domesticated orphan crop, white fonio (Digitaria exilis).</title>
        <authorList>
            <person name="Bennetzen J.L."/>
            <person name="Chen S."/>
            <person name="Ma X."/>
            <person name="Wang X."/>
            <person name="Yssel A.E.J."/>
            <person name="Chaluvadi S.R."/>
            <person name="Johnson M."/>
            <person name="Gangashetty P."/>
            <person name="Hamidou F."/>
            <person name="Sanogo M.D."/>
            <person name="Zwaenepoel A."/>
            <person name="Wallace J."/>
            <person name="Van De Peer Y."/>
            <person name="Van Deynze A."/>
        </authorList>
    </citation>
    <scope>NUCLEOTIDE SEQUENCE</scope>
    <source>
        <tissue evidence="5">Leaves</tissue>
    </source>
</reference>
<feature type="transmembrane region" description="Helical" evidence="2">
    <location>
        <begin position="278"/>
        <end position="304"/>
    </location>
</feature>
<protein>
    <recommendedName>
        <fullName evidence="4">PGG domain-containing protein</fullName>
    </recommendedName>
</protein>
<feature type="chain" id="PRO_5032586226" description="PGG domain-containing protein" evidence="3">
    <location>
        <begin position="16"/>
        <end position="663"/>
    </location>
</feature>
<dbReference type="PANTHER" id="PTHR24177">
    <property type="entry name" value="CASKIN"/>
    <property type="match status" value="1"/>
</dbReference>
<sequence length="663" mass="72973">MLLAIFAATVTYTAGLSPPGGFWPDTRDGHRAGDPVLQDRHWHRFTAFFVCNSTAFVASLLVIALLLTNKPEKSFVKGVVLYACILLALLGLVVAYAAGSCRETDSTAYVTCLVGVVLAYTLLQELVWIKLQRRLQPHVHKIQNDQHGQSTTSTTGHKQASDEHGLKTARSLVLLLATLAATVTYQAGLNPPGGLWPDSREGHKGGDPVLLAKNAIRYRVFFYCNSTALAASLVVIFMVQNNYLSTSLIHQRHSLEAVMILDLISLIGAYAAGSCRDVTTSIFVVALAGAALVYVVFHMVFFTLDLQVQDLHKKDTQVENKRKQLLVVAILVATLTYQAGLTPPGGFWSGDNAELGYHAGDPVLFNNYPRRYMAFFYLNAASFMASVVLTILLVNPNLYRMGIRCHALSVCMVAGLFGLMGAYPAGSSRHLRTSIYMIALVAAVFVFIVILLLIIIFPKIITLLKKAETENNKGRGSDKIEPQTERRYLMLLGILAASVTYQAALSPPGGFWPDKRDGHDVGNPILRDSNIRRYHIFFYSNSTSFAASIVVMALLLLEQLQRTRSGYKDRPKLIRAMHTAIIIDLIGLLGAYAAGSSREWETCGYVFALVAVVLLYIAIHLSISLFHQEVMALRTNGIRTSVLALIFAMRLARRRRPNGEPLI</sequence>
<evidence type="ECO:0000256" key="3">
    <source>
        <dbReference type="SAM" id="SignalP"/>
    </source>
</evidence>
<evidence type="ECO:0000256" key="1">
    <source>
        <dbReference type="SAM" id="MobiDB-lite"/>
    </source>
</evidence>
<feature type="transmembrane region" description="Helical" evidence="2">
    <location>
        <begin position="79"/>
        <end position="100"/>
    </location>
</feature>
<feature type="transmembrane region" description="Helical" evidence="2">
    <location>
        <begin position="45"/>
        <end position="67"/>
    </location>
</feature>
<feature type="region of interest" description="Disordered" evidence="1">
    <location>
        <begin position="141"/>
        <end position="162"/>
    </location>
</feature>